<keyword evidence="2" id="KW-1185">Reference proteome</keyword>
<dbReference type="InterPro" id="IPR024787">
    <property type="entry name" value="EcsC"/>
</dbReference>
<name>A0A0A5FV24_9BACI</name>
<dbReference type="PANTHER" id="PTHR41260:SF1">
    <property type="entry name" value="PROTEIN ECSC"/>
    <property type="match status" value="1"/>
</dbReference>
<proteinExistence type="predicted"/>
<gene>
    <name evidence="1" type="ORF">N783_21650</name>
</gene>
<dbReference type="EMBL" id="AVPF01000083">
    <property type="protein sequence ID" value="KGX83769.1"/>
    <property type="molecule type" value="Genomic_DNA"/>
</dbReference>
<comment type="caution">
    <text evidence="1">The sequence shown here is derived from an EMBL/GenBank/DDBJ whole genome shotgun (WGS) entry which is preliminary data.</text>
</comment>
<dbReference type="eggNOG" id="ENOG502Z89E">
    <property type="taxonomic scope" value="Bacteria"/>
</dbReference>
<dbReference type="Proteomes" id="UP000030403">
    <property type="component" value="Unassembled WGS sequence"/>
</dbReference>
<organism evidence="1 2">
    <name type="scientific">Pontibacillus marinus BH030004 = DSM 16465</name>
    <dbReference type="NCBI Taxonomy" id="1385511"/>
    <lineage>
        <taxon>Bacteria</taxon>
        <taxon>Bacillati</taxon>
        <taxon>Bacillota</taxon>
        <taxon>Bacilli</taxon>
        <taxon>Bacillales</taxon>
        <taxon>Bacillaceae</taxon>
        <taxon>Pontibacillus</taxon>
    </lineage>
</organism>
<dbReference type="RefSeq" id="WP_027447606.1">
    <property type="nucleotide sequence ID" value="NZ_AULJ01000075.1"/>
</dbReference>
<reference evidence="1 2" key="1">
    <citation type="submission" date="2013-08" db="EMBL/GenBank/DDBJ databases">
        <authorList>
            <person name="Huang J."/>
            <person name="Wang G."/>
        </authorList>
    </citation>
    <scope>NUCLEOTIDE SEQUENCE [LARGE SCALE GENOMIC DNA]</scope>
    <source>
        <strain evidence="1 2">BH030004</strain>
    </source>
</reference>
<evidence type="ECO:0000313" key="1">
    <source>
        <dbReference type="EMBL" id="KGX83769.1"/>
    </source>
</evidence>
<dbReference type="OrthoDB" id="1705901at2"/>
<dbReference type="AlphaFoldDB" id="A0A0A5FV24"/>
<dbReference type="PANTHER" id="PTHR41260">
    <property type="entry name" value="PROTEIN ECSC"/>
    <property type="match status" value="1"/>
</dbReference>
<dbReference type="Pfam" id="PF12787">
    <property type="entry name" value="EcsC"/>
    <property type="match status" value="1"/>
</dbReference>
<protein>
    <submittedName>
        <fullName evidence="1">EcsC</fullName>
    </submittedName>
</protein>
<accession>A0A0A5FV24</accession>
<dbReference type="STRING" id="1385511.GCA_000425225_04141"/>
<sequence length="242" mass="28251">MSERTYEDNALREARRWVKQMEKRSSLLQRTSKRMQTAVNEKIPDRVHAVVTDSIKRMIELSLTSSHYIYPIEVDPSWSLKEREEAVQERLTQYKRTAALEGAGTGAGGIFLGMADFPLLLSIKMKFLFDVGRIYGYDVRKYEERMYLLHLFILAFSSDEKRQNVLKTVLNWEENKQGWREVDWKTLQLEYRDSIDFAKVLQLIPGFGAIVGAVANFRFLEKLGETATNAYRLRTLDREKPL</sequence>
<evidence type="ECO:0000313" key="2">
    <source>
        <dbReference type="Proteomes" id="UP000030403"/>
    </source>
</evidence>